<evidence type="ECO:0000256" key="2">
    <source>
        <dbReference type="ARBA" id="ARBA00009347"/>
    </source>
</evidence>
<keyword evidence="3 7" id="KW-0285">Flavoprotein</keyword>
<dbReference type="Pfam" id="PF02771">
    <property type="entry name" value="Acyl-CoA_dh_N"/>
    <property type="match status" value="1"/>
</dbReference>
<feature type="domain" description="Acyl-CoA dehydrogenase/oxidase N-terminal" evidence="10">
    <location>
        <begin position="12"/>
        <end position="124"/>
    </location>
</feature>
<dbReference type="InterPro" id="IPR037069">
    <property type="entry name" value="AcylCoA_DH/ox_N_sf"/>
</dbReference>
<dbReference type="PANTHER" id="PTHR42807">
    <property type="entry name" value="GLUTARYL-COA DEHYDROGENASE, MITOCHONDRIAL"/>
    <property type="match status" value="1"/>
</dbReference>
<evidence type="ECO:0000259" key="9">
    <source>
        <dbReference type="Pfam" id="PF02770"/>
    </source>
</evidence>
<accession>A0ABZ1BN56</accession>
<evidence type="ECO:0000259" key="10">
    <source>
        <dbReference type="Pfam" id="PF02771"/>
    </source>
</evidence>
<evidence type="ECO:0000256" key="3">
    <source>
        <dbReference type="ARBA" id="ARBA00022630"/>
    </source>
</evidence>
<feature type="domain" description="Acyl-CoA dehydrogenase/oxidase C-terminal" evidence="8">
    <location>
        <begin position="231"/>
        <end position="378"/>
    </location>
</feature>
<comment type="cofactor">
    <cofactor evidence="1 7">
        <name>FAD</name>
        <dbReference type="ChEBI" id="CHEBI:57692"/>
    </cofactor>
</comment>
<dbReference type="InterPro" id="IPR013786">
    <property type="entry name" value="AcylCoA_DH/ox_N"/>
</dbReference>
<dbReference type="InterPro" id="IPR009075">
    <property type="entry name" value="AcylCo_DH/oxidase_C"/>
</dbReference>
<dbReference type="Gene3D" id="1.20.140.10">
    <property type="entry name" value="Butyryl-CoA Dehydrogenase, subunit A, domain 3"/>
    <property type="match status" value="1"/>
</dbReference>
<protein>
    <submittedName>
        <fullName evidence="11">Acyl-CoA dehydrogenase family protein</fullName>
    </submittedName>
</protein>
<evidence type="ECO:0000256" key="5">
    <source>
        <dbReference type="ARBA" id="ARBA00022946"/>
    </source>
</evidence>
<dbReference type="SUPFAM" id="SSF47203">
    <property type="entry name" value="Acyl-CoA dehydrogenase C-terminal domain-like"/>
    <property type="match status" value="1"/>
</dbReference>
<gene>
    <name evidence="11" type="ORF">VLY81_12750</name>
</gene>
<name>A0ABZ1BN56_9FIRM</name>
<evidence type="ECO:0000256" key="1">
    <source>
        <dbReference type="ARBA" id="ARBA00001974"/>
    </source>
</evidence>
<evidence type="ECO:0000256" key="6">
    <source>
        <dbReference type="ARBA" id="ARBA00023002"/>
    </source>
</evidence>
<dbReference type="Gene3D" id="1.10.540.10">
    <property type="entry name" value="Acyl-CoA dehydrogenase/oxidase, N-terminal domain"/>
    <property type="match status" value="1"/>
</dbReference>
<reference evidence="12" key="1">
    <citation type="submission" date="2023-12" db="EMBL/GenBank/DDBJ databases">
        <title>Novel isolates from deep terrestrial aquifers shed light on the physiology and ecology of the class Limnochordia.</title>
        <authorList>
            <person name="Karnachuk O.V."/>
            <person name="Lukina A.P."/>
            <person name="Avakyan M.R."/>
            <person name="Kadnikov V."/>
            <person name="Begmatov S."/>
            <person name="Beletsky A.V."/>
            <person name="Mardanov A.V."/>
            <person name="Ravin N.V."/>
        </authorList>
    </citation>
    <scope>NUCLEOTIDE SEQUENCE [LARGE SCALE GENOMIC DNA]</scope>
    <source>
        <strain evidence="12">LN</strain>
    </source>
</reference>
<keyword evidence="6 7" id="KW-0560">Oxidoreductase</keyword>
<evidence type="ECO:0000256" key="4">
    <source>
        <dbReference type="ARBA" id="ARBA00022827"/>
    </source>
</evidence>
<dbReference type="Pfam" id="PF02770">
    <property type="entry name" value="Acyl-CoA_dh_M"/>
    <property type="match status" value="1"/>
</dbReference>
<feature type="domain" description="Acyl-CoA oxidase/dehydrogenase middle" evidence="9">
    <location>
        <begin position="128"/>
        <end position="219"/>
    </location>
</feature>
<dbReference type="Pfam" id="PF00441">
    <property type="entry name" value="Acyl-CoA_dh_1"/>
    <property type="match status" value="1"/>
</dbReference>
<proteinExistence type="inferred from homology"/>
<evidence type="ECO:0000313" key="12">
    <source>
        <dbReference type="Proteomes" id="UP001333102"/>
    </source>
</evidence>
<dbReference type="InterPro" id="IPR046373">
    <property type="entry name" value="Acyl-CoA_Oxase/DH_mid-dom_sf"/>
</dbReference>
<evidence type="ECO:0000313" key="11">
    <source>
        <dbReference type="EMBL" id="WRP14274.1"/>
    </source>
</evidence>
<dbReference type="RefSeq" id="WP_324668581.1">
    <property type="nucleotide sequence ID" value="NZ_CP141614.1"/>
</dbReference>
<keyword evidence="5" id="KW-0809">Transit peptide</keyword>
<evidence type="ECO:0000256" key="7">
    <source>
        <dbReference type="RuleBase" id="RU362125"/>
    </source>
</evidence>
<dbReference type="PANTHER" id="PTHR42807:SF1">
    <property type="entry name" value="GLUTARYL-COA DEHYDROGENASE, MITOCHONDRIAL"/>
    <property type="match status" value="1"/>
</dbReference>
<dbReference type="InterPro" id="IPR009100">
    <property type="entry name" value="AcylCoA_DH/oxidase_NM_dom_sf"/>
</dbReference>
<dbReference type="InterPro" id="IPR006091">
    <property type="entry name" value="Acyl-CoA_Oxase/DH_mid-dom"/>
</dbReference>
<dbReference type="InterPro" id="IPR052033">
    <property type="entry name" value="Glutaryl-CoA_DH_mitochondrial"/>
</dbReference>
<organism evidence="11 12">
    <name type="scientific">Geochorda subterranea</name>
    <dbReference type="NCBI Taxonomy" id="3109564"/>
    <lineage>
        <taxon>Bacteria</taxon>
        <taxon>Bacillati</taxon>
        <taxon>Bacillota</taxon>
        <taxon>Limnochordia</taxon>
        <taxon>Limnochordales</taxon>
        <taxon>Geochordaceae</taxon>
        <taxon>Geochorda</taxon>
    </lineage>
</organism>
<comment type="similarity">
    <text evidence="2 7">Belongs to the acyl-CoA dehydrogenase family.</text>
</comment>
<dbReference type="Proteomes" id="UP001333102">
    <property type="component" value="Chromosome"/>
</dbReference>
<keyword evidence="12" id="KW-1185">Reference proteome</keyword>
<dbReference type="SUPFAM" id="SSF56645">
    <property type="entry name" value="Acyl-CoA dehydrogenase NM domain-like"/>
    <property type="match status" value="1"/>
</dbReference>
<sequence>MLDYFDALDLLSPEQRQLQQEMRRFLDAEALPYVREWWERGEFPRHLIARFGELGLLGANLPEQWGCAGLDNVAYGLVMCELERVDSGLRSFASVQGALVMYPIYAYGSDEQRREWLPRLARGEAVGCFGLTEPEGGSDPGTMATRARRDGGDWLLTGVKRWITNGSIADVAVIWARDDEGVVRGFLVPTDRPGFTAREIPHKMSLRASITSELILDDVRVPASAMLPGAEGLRAPLSCLTQARYGIAWGAVGALEAVYTEALEFARSRVTFGQPIASRQLVQAKLAEMVADHTKGLLLAWRLGRLKDEGRLRYTQVSLAKRDNVRAALRAARMAREILGASGVTLEYHAIRHMLNLESVDTYEGTYDIHTLIVGRDVTGLSALE</sequence>
<dbReference type="EMBL" id="CP141614">
    <property type="protein sequence ID" value="WRP14274.1"/>
    <property type="molecule type" value="Genomic_DNA"/>
</dbReference>
<evidence type="ECO:0000259" key="8">
    <source>
        <dbReference type="Pfam" id="PF00441"/>
    </source>
</evidence>
<dbReference type="Gene3D" id="2.40.110.10">
    <property type="entry name" value="Butyryl-CoA Dehydrogenase, subunit A, domain 2"/>
    <property type="match status" value="1"/>
</dbReference>
<dbReference type="InterPro" id="IPR036250">
    <property type="entry name" value="AcylCo_DH-like_C"/>
</dbReference>
<keyword evidence="4 7" id="KW-0274">FAD</keyword>